<keyword evidence="2" id="KW-1185">Reference proteome</keyword>
<dbReference type="Proteomes" id="UP000316921">
    <property type="component" value="Chromosome"/>
</dbReference>
<dbReference type="AlphaFoldDB" id="A0A518BNX2"/>
<evidence type="ECO:0008006" key="3">
    <source>
        <dbReference type="Google" id="ProtNLM"/>
    </source>
</evidence>
<gene>
    <name evidence="1" type="ORF">Pla133_37830</name>
</gene>
<name>A0A518BNX2_9BACT</name>
<evidence type="ECO:0000313" key="2">
    <source>
        <dbReference type="Proteomes" id="UP000316921"/>
    </source>
</evidence>
<sequence length="674" mass="75174">MKRRIIKIVGIAAAVLLFTGYFAFSTFVFSPFESDYEFDLATLVPRDVDYFSAKSDLEGEFSSFPKLDFMRRMERSERGQRILASPEWQARAQELGLDQWFTDLEQQLAALPIPVDPLAVVGGREMALAGYATADTFERSEWAAYLRTNWVGKLGVSMLDYPGLLGLDAQGLKVESNEDHTVISGGEIQGSLFVTRVRDVLVVSNASRLVVAARDLNARAGEDSLGQSASFHDNVTTNVRDGDEVKFAIDYADVASRFGWPMDGPNATSPEAPTAFLGRMFQYSLMREMTGLIGFKRGLSIEIEGEFNSDSMTPLQRKVYRQRDADQQAMLDDVARFAPEDVGLFLYGEADLESLLGTYLSSIERAARSNLETEILRPVFGFDGVDAWVEDLATIFDDRFAFFMRENDYATLESDPPSDGLPTMAWTLVLWVENLEKLEAIRGKINGNQARFGIRGAESGSAGVFVNEVDGGNSIFEYWAPLVPGTGHIASASDQDFLIVSNNFRMLGQVLATYYGTQYGQSGERSGRLSDFGPFQGLVNAGLPSATVAVWINPRAIGAGLRAIERQKAEDNAFRDVDWTLERQRIEKSVLKERYPEEVWGALTPGVQEQIDPLVEEEIEVFRRQYRAQRVPALAGYAERMLDSIELIKYGLVQLRLELKDFQLEARLIAPLDD</sequence>
<organism evidence="1 2">
    <name type="scientific">Engelhardtia mirabilis</name>
    <dbReference type="NCBI Taxonomy" id="2528011"/>
    <lineage>
        <taxon>Bacteria</taxon>
        <taxon>Pseudomonadati</taxon>
        <taxon>Planctomycetota</taxon>
        <taxon>Planctomycetia</taxon>
        <taxon>Planctomycetia incertae sedis</taxon>
        <taxon>Engelhardtia</taxon>
    </lineage>
</organism>
<proteinExistence type="predicted"/>
<dbReference type="KEGG" id="pbap:Pla133_37830"/>
<evidence type="ECO:0000313" key="1">
    <source>
        <dbReference type="EMBL" id="QDU68680.1"/>
    </source>
</evidence>
<accession>A0A518BNX2</accession>
<dbReference type="RefSeq" id="WP_145067900.1">
    <property type="nucleotide sequence ID" value="NZ_CP036287.1"/>
</dbReference>
<dbReference type="EMBL" id="CP036287">
    <property type="protein sequence ID" value="QDU68680.1"/>
    <property type="molecule type" value="Genomic_DNA"/>
</dbReference>
<reference evidence="1 2" key="1">
    <citation type="submission" date="2019-02" db="EMBL/GenBank/DDBJ databases">
        <title>Deep-cultivation of Planctomycetes and their phenomic and genomic characterization uncovers novel biology.</title>
        <authorList>
            <person name="Wiegand S."/>
            <person name="Jogler M."/>
            <person name="Boedeker C."/>
            <person name="Pinto D."/>
            <person name="Vollmers J."/>
            <person name="Rivas-Marin E."/>
            <person name="Kohn T."/>
            <person name="Peeters S.H."/>
            <person name="Heuer A."/>
            <person name="Rast P."/>
            <person name="Oberbeckmann S."/>
            <person name="Bunk B."/>
            <person name="Jeske O."/>
            <person name="Meyerdierks A."/>
            <person name="Storesund J.E."/>
            <person name="Kallscheuer N."/>
            <person name="Luecker S."/>
            <person name="Lage O.M."/>
            <person name="Pohl T."/>
            <person name="Merkel B.J."/>
            <person name="Hornburger P."/>
            <person name="Mueller R.-W."/>
            <person name="Bruemmer F."/>
            <person name="Labrenz M."/>
            <person name="Spormann A.M."/>
            <person name="Op den Camp H."/>
            <person name="Overmann J."/>
            <person name="Amann R."/>
            <person name="Jetten M.S.M."/>
            <person name="Mascher T."/>
            <person name="Medema M.H."/>
            <person name="Devos D.P."/>
            <person name="Kaster A.-K."/>
            <person name="Ovreas L."/>
            <person name="Rohde M."/>
            <person name="Galperin M.Y."/>
            <person name="Jogler C."/>
        </authorList>
    </citation>
    <scope>NUCLEOTIDE SEQUENCE [LARGE SCALE GENOMIC DNA]</scope>
    <source>
        <strain evidence="1 2">Pla133</strain>
    </source>
</reference>
<protein>
    <recommendedName>
        <fullName evidence="3">DUF3352 domain-containing protein</fullName>
    </recommendedName>
</protein>